<dbReference type="OrthoDB" id="9803913at2"/>
<dbReference type="GO" id="GO:0005829">
    <property type="term" value="C:cytosol"/>
    <property type="evidence" value="ECO:0007669"/>
    <property type="project" value="TreeGrafter"/>
</dbReference>
<evidence type="ECO:0000256" key="6">
    <source>
        <dbReference type="ARBA" id="ARBA00022932"/>
    </source>
</evidence>
<feature type="domain" description="Exonuclease" evidence="8">
    <location>
        <begin position="2"/>
        <end position="167"/>
    </location>
</feature>
<sequence length="177" mass="20517">MNFIAFDFETANAQKHSACSVALIMVQDDKIVGRYYSLIKPETDFHWRNIQVHGIQPEDVVDAPTFPEVWEEIKGFFQENRLIVAHNAAFDCNVLKGCLEYYNLEQPHYLSLCTVKTSRKLFPDFENHRLNTVCDYLNISLDNHHNALEDSIACANILLYQAEQFGIEPLKELVKYM</sequence>
<evidence type="ECO:0000256" key="4">
    <source>
        <dbReference type="ARBA" id="ARBA00022722"/>
    </source>
</evidence>
<dbReference type="InterPro" id="IPR006054">
    <property type="entry name" value="DnaQ"/>
</dbReference>
<dbReference type="SUPFAM" id="SSF53098">
    <property type="entry name" value="Ribonuclease H-like"/>
    <property type="match status" value="1"/>
</dbReference>
<dbReference type="EMBL" id="NGJU01000030">
    <property type="protein sequence ID" value="RST91375.1"/>
    <property type="molecule type" value="Genomic_DNA"/>
</dbReference>
<gene>
    <name evidence="9" type="ORF">CBF35_14285</name>
</gene>
<dbReference type="InterPro" id="IPR012337">
    <property type="entry name" value="RNaseH-like_sf"/>
</dbReference>
<dbReference type="Pfam" id="PF00929">
    <property type="entry name" value="RNase_T"/>
    <property type="match status" value="1"/>
</dbReference>
<dbReference type="PANTHER" id="PTHR30231">
    <property type="entry name" value="DNA POLYMERASE III SUBUNIT EPSILON"/>
    <property type="match status" value="1"/>
</dbReference>
<keyword evidence="1" id="KW-0808">Transferase</keyword>
<evidence type="ECO:0000256" key="2">
    <source>
        <dbReference type="ARBA" id="ARBA00022695"/>
    </source>
</evidence>
<reference evidence="9 10" key="1">
    <citation type="submission" date="2017-05" db="EMBL/GenBank/DDBJ databases">
        <title>Vagococcus spp. assemblies.</title>
        <authorList>
            <person name="Gulvik C.A."/>
        </authorList>
    </citation>
    <scope>NUCLEOTIDE SEQUENCE [LARGE SCALE GENOMIC DNA]</scope>
    <source>
        <strain evidence="9 10">NCFB 2777</strain>
    </source>
</reference>
<keyword evidence="3" id="KW-0235">DNA replication</keyword>
<dbReference type="GO" id="GO:0003677">
    <property type="term" value="F:DNA binding"/>
    <property type="evidence" value="ECO:0007669"/>
    <property type="project" value="InterPro"/>
</dbReference>
<dbReference type="GO" id="GO:0006260">
    <property type="term" value="P:DNA replication"/>
    <property type="evidence" value="ECO:0007669"/>
    <property type="project" value="UniProtKB-KW"/>
</dbReference>
<comment type="caution">
    <text evidence="9">The sequence shown here is derived from an EMBL/GenBank/DDBJ whole genome shotgun (WGS) entry which is preliminary data.</text>
</comment>
<proteinExistence type="predicted"/>
<dbReference type="RefSeq" id="WP_126782346.1">
    <property type="nucleotide sequence ID" value="NZ_NGJU01000030.1"/>
</dbReference>
<evidence type="ECO:0000313" key="10">
    <source>
        <dbReference type="Proteomes" id="UP000287239"/>
    </source>
</evidence>
<accession>A0A429ZCI4</accession>
<organism evidence="9 10">
    <name type="scientific">Vagococcus salmoninarum</name>
    <dbReference type="NCBI Taxonomy" id="2739"/>
    <lineage>
        <taxon>Bacteria</taxon>
        <taxon>Bacillati</taxon>
        <taxon>Bacillota</taxon>
        <taxon>Bacilli</taxon>
        <taxon>Lactobacillales</taxon>
        <taxon>Enterococcaceae</taxon>
        <taxon>Vagococcus</taxon>
    </lineage>
</organism>
<dbReference type="InterPro" id="IPR013520">
    <property type="entry name" value="Ribonucl_H"/>
</dbReference>
<evidence type="ECO:0000259" key="8">
    <source>
        <dbReference type="SMART" id="SM00479"/>
    </source>
</evidence>
<keyword evidence="2" id="KW-0548">Nucleotidyltransferase</keyword>
<dbReference type="InterPro" id="IPR036397">
    <property type="entry name" value="RNaseH_sf"/>
</dbReference>
<keyword evidence="5 9" id="KW-0269">Exonuclease</keyword>
<protein>
    <recommendedName>
        <fullName evidence="7">DNA polymerase III polC-type</fullName>
    </recommendedName>
</protein>
<evidence type="ECO:0000313" key="9">
    <source>
        <dbReference type="EMBL" id="RST91375.1"/>
    </source>
</evidence>
<keyword evidence="4" id="KW-0540">Nuclease</keyword>
<name>A0A429ZCI4_9ENTE</name>
<dbReference type="GO" id="GO:0003887">
    <property type="term" value="F:DNA-directed DNA polymerase activity"/>
    <property type="evidence" value="ECO:0007669"/>
    <property type="project" value="UniProtKB-KW"/>
</dbReference>
<dbReference type="GeneID" id="98569515"/>
<keyword evidence="5 9" id="KW-0378">Hydrolase</keyword>
<dbReference type="Proteomes" id="UP000287239">
    <property type="component" value="Unassembled WGS sequence"/>
</dbReference>
<evidence type="ECO:0000256" key="7">
    <source>
        <dbReference type="ARBA" id="ARBA00070925"/>
    </source>
</evidence>
<evidence type="ECO:0000256" key="1">
    <source>
        <dbReference type="ARBA" id="ARBA00022679"/>
    </source>
</evidence>
<dbReference type="AlphaFoldDB" id="A0A429ZCI4"/>
<keyword evidence="10" id="KW-1185">Reference proteome</keyword>
<dbReference type="SMART" id="SM00479">
    <property type="entry name" value="EXOIII"/>
    <property type="match status" value="1"/>
</dbReference>
<evidence type="ECO:0000256" key="5">
    <source>
        <dbReference type="ARBA" id="ARBA00022839"/>
    </source>
</evidence>
<dbReference type="FunFam" id="3.30.420.10:FF:000045">
    <property type="entry name" value="3'-5' exonuclease DinG"/>
    <property type="match status" value="1"/>
</dbReference>
<dbReference type="CDD" id="cd06130">
    <property type="entry name" value="DNA_pol_III_epsilon_like"/>
    <property type="match status" value="1"/>
</dbReference>
<dbReference type="Gene3D" id="3.30.420.10">
    <property type="entry name" value="Ribonuclease H-like superfamily/Ribonuclease H"/>
    <property type="match status" value="1"/>
</dbReference>
<dbReference type="PANTHER" id="PTHR30231:SF42">
    <property type="entry name" value="EXONUCLEASE"/>
    <property type="match status" value="1"/>
</dbReference>
<dbReference type="GO" id="GO:0008408">
    <property type="term" value="F:3'-5' exonuclease activity"/>
    <property type="evidence" value="ECO:0007669"/>
    <property type="project" value="TreeGrafter"/>
</dbReference>
<dbReference type="NCBIfam" id="TIGR00573">
    <property type="entry name" value="dnaq"/>
    <property type="match status" value="1"/>
</dbReference>
<keyword evidence="6" id="KW-0239">DNA-directed DNA polymerase</keyword>
<evidence type="ECO:0000256" key="3">
    <source>
        <dbReference type="ARBA" id="ARBA00022705"/>
    </source>
</evidence>